<reference evidence="4 5" key="1">
    <citation type="submission" date="2019-05" db="EMBL/GenBank/DDBJ databases">
        <title>Emergence of the Ug99 lineage of the wheat stem rust pathogen through somatic hybridization.</title>
        <authorList>
            <person name="Li F."/>
            <person name="Upadhyaya N.M."/>
            <person name="Sperschneider J."/>
            <person name="Matny O."/>
            <person name="Nguyen-Phuc H."/>
            <person name="Mago R."/>
            <person name="Raley C."/>
            <person name="Miller M.E."/>
            <person name="Silverstein K.A.T."/>
            <person name="Henningsen E."/>
            <person name="Hirsch C.D."/>
            <person name="Visser B."/>
            <person name="Pretorius Z.A."/>
            <person name="Steffenson B.J."/>
            <person name="Schwessinger B."/>
            <person name="Dodds P.N."/>
            <person name="Figueroa M."/>
        </authorList>
    </citation>
    <scope>NUCLEOTIDE SEQUENCE [LARGE SCALE GENOMIC DNA]</scope>
    <source>
        <strain evidence="2">21-0</strain>
        <strain evidence="3 5">Ug99</strain>
    </source>
</reference>
<dbReference type="EMBL" id="VSWC01000196">
    <property type="protein sequence ID" value="KAA1065566.1"/>
    <property type="molecule type" value="Genomic_DNA"/>
</dbReference>
<dbReference type="EMBL" id="VDEP01000443">
    <property type="protein sequence ID" value="KAA1079983.1"/>
    <property type="molecule type" value="Genomic_DNA"/>
</dbReference>
<dbReference type="AlphaFoldDB" id="A0A5B0MU90"/>
<evidence type="ECO:0000313" key="3">
    <source>
        <dbReference type="EMBL" id="KAA1079983.1"/>
    </source>
</evidence>
<dbReference type="Proteomes" id="UP000324748">
    <property type="component" value="Unassembled WGS sequence"/>
</dbReference>
<organism evidence="3 5">
    <name type="scientific">Puccinia graminis f. sp. tritici</name>
    <dbReference type="NCBI Taxonomy" id="56615"/>
    <lineage>
        <taxon>Eukaryota</taxon>
        <taxon>Fungi</taxon>
        <taxon>Dikarya</taxon>
        <taxon>Basidiomycota</taxon>
        <taxon>Pucciniomycotina</taxon>
        <taxon>Pucciniomycetes</taxon>
        <taxon>Pucciniales</taxon>
        <taxon>Pucciniaceae</taxon>
        <taxon>Puccinia</taxon>
    </lineage>
</organism>
<evidence type="ECO:0000313" key="2">
    <source>
        <dbReference type="EMBL" id="KAA1065566.1"/>
    </source>
</evidence>
<evidence type="ECO:0000256" key="1">
    <source>
        <dbReference type="SAM" id="MobiDB-lite"/>
    </source>
</evidence>
<evidence type="ECO:0000313" key="4">
    <source>
        <dbReference type="Proteomes" id="UP000324748"/>
    </source>
</evidence>
<name>A0A5B0MU90_PUCGR</name>
<sequence length="132" mass="15192">MYLVELYIVRRWCWPRDKDSRITSNGPNFEEPAAGGGGEQVESQTHQTAFTHHPHHVVSDSYLVCKYLSRLKRRRTRHPISTWAIGPAGRESLTTRANDASRFPGTERSLRNGYVPHRPDATYWISGTDLNW</sequence>
<keyword evidence="4" id="KW-1185">Reference proteome</keyword>
<comment type="caution">
    <text evidence="3">The sequence shown here is derived from an EMBL/GenBank/DDBJ whole genome shotgun (WGS) entry which is preliminary data.</text>
</comment>
<dbReference type="Proteomes" id="UP000325313">
    <property type="component" value="Unassembled WGS sequence"/>
</dbReference>
<gene>
    <name evidence="2" type="ORF">PGT21_003468</name>
    <name evidence="3" type="ORF">PGTUg99_017886</name>
</gene>
<feature type="region of interest" description="Disordered" evidence="1">
    <location>
        <begin position="23"/>
        <end position="46"/>
    </location>
</feature>
<protein>
    <submittedName>
        <fullName evidence="3">Uncharacterized protein</fullName>
    </submittedName>
</protein>
<evidence type="ECO:0000313" key="5">
    <source>
        <dbReference type="Proteomes" id="UP000325313"/>
    </source>
</evidence>
<proteinExistence type="predicted"/>
<accession>A0A5B0MU90</accession>